<feature type="domain" description="Methyltransferase" evidence="1">
    <location>
        <begin position="109"/>
        <end position="202"/>
    </location>
</feature>
<evidence type="ECO:0000313" key="3">
    <source>
        <dbReference type="Proteomes" id="UP000597444"/>
    </source>
</evidence>
<dbReference type="GO" id="GO:0008168">
    <property type="term" value="F:methyltransferase activity"/>
    <property type="evidence" value="ECO:0007669"/>
    <property type="project" value="TreeGrafter"/>
</dbReference>
<dbReference type="AlphaFoldDB" id="A0A8J3N481"/>
<reference evidence="2" key="1">
    <citation type="submission" date="2020-10" db="EMBL/GenBank/DDBJ databases">
        <title>Taxonomic study of unclassified bacteria belonging to the class Ktedonobacteria.</title>
        <authorList>
            <person name="Yabe S."/>
            <person name="Wang C.M."/>
            <person name="Zheng Y."/>
            <person name="Sakai Y."/>
            <person name="Cavaletti L."/>
            <person name="Monciardini P."/>
            <person name="Donadio S."/>
        </authorList>
    </citation>
    <scope>NUCLEOTIDE SEQUENCE</scope>
    <source>
        <strain evidence="2">ID150040</strain>
    </source>
</reference>
<dbReference type="Proteomes" id="UP000597444">
    <property type="component" value="Unassembled WGS sequence"/>
</dbReference>
<protein>
    <recommendedName>
        <fullName evidence="1">Methyltransferase domain-containing protein</fullName>
    </recommendedName>
</protein>
<proteinExistence type="predicted"/>
<comment type="caution">
    <text evidence="2">The sequence shown here is derived from an EMBL/GenBank/DDBJ whole genome shotgun (WGS) entry which is preliminary data.</text>
</comment>
<dbReference type="InterPro" id="IPR029063">
    <property type="entry name" value="SAM-dependent_MTases_sf"/>
</dbReference>
<dbReference type="Pfam" id="PF13649">
    <property type="entry name" value="Methyltransf_25"/>
    <property type="match status" value="1"/>
</dbReference>
<dbReference type="Gene3D" id="3.40.50.150">
    <property type="entry name" value="Vaccinia Virus protein VP39"/>
    <property type="match status" value="1"/>
</dbReference>
<dbReference type="RefSeq" id="WP_220205752.1">
    <property type="nucleotide sequence ID" value="NZ_BNJK01000001.1"/>
</dbReference>
<organism evidence="2 3">
    <name type="scientific">Reticulibacter mediterranei</name>
    <dbReference type="NCBI Taxonomy" id="2778369"/>
    <lineage>
        <taxon>Bacteria</taxon>
        <taxon>Bacillati</taxon>
        <taxon>Chloroflexota</taxon>
        <taxon>Ktedonobacteria</taxon>
        <taxon>Ktedonobacterales</taxon>
        <taxon>Reticulibacteraceae</taxon>
        <taxon>Reticulibacter</taxon>
    </lineage>
</organism>
<dbReference type="SUPFAM" id="SSF53335">
    <property type="entry name" value="S-adenosyl-L-methionine-dependent methyltransferases"/>
    <property type="match status" value="1"/>
</dbReference>
<dbReference type="EMBL" id="BNJK01000001">
    <property type="protein sequence ID" value="GHO95050.1"/>
    <property type="molecule type" value="Genomic_DNA"/>
</dbReference>
<gene>
    <name evidence="2" type="ORF">KSF_050980</name>
</gene>
<dbReference type="InterPro" id="IPR041698">
    <property type="entry name" value="Methyltransf_25"/>
</dbReference>
<keyword evidence="3" id="KW-1185">Reference proteome</keyword>
<dbReference type="PANTHER" id="PTHR43591">
    <property type="entry name" value="METHYLTRANSFERASE"/>
    <property type="match status" value="1"/>
</dbReference>
<evidence type="ECO:0000259" key="1">
    <source>
        <dbReference type="Pfam" id="PF13649"/>
    </source>
</evidence>
<name>A0A8J3N481_9CHLR</name>
<sequence length="356" mass="40291">MRYSRNLSDSDDIFDPHIDLMLKQFEYIENNFPELYACIDLEKVIATVSLFHRDSARTADFEATQQGGRGELYTYAQKNLSVRQVGITQLFRMIAPEQDLRKFSKKYTVLDALGGDGTLTRSLLNVLSSNTQPSILTSDISAYMVSAARAHGLPAIRQMVQSLVLKDNCLDASIVAYGSHHIPVNQRLQACQETFRVLKPGGHIVFHDFENASPVTMWFANVVHPYSSTGHNFPHFTSEELRSYLEGAAFEDVKVEYIYDPFILSAKSSQEAIYMLGEYLLNMYGLVKLADTYPGQDQRMLAYTLADKCFRYNYPDLGLPTSFGAAQIRIFHDHKDWFVEMPRVALVGTGVKPVHK</sequence>
<dbReference type="PANTHER" id="PTHR43591:SF24">
    <property type="entry name" value="2-METHOXY-6-POLYPRENYL-1,4-BENZOQUINOL METHYLASE, MITOCHONDRIAL"/>
    <property type="match status" value="1"/>
</dbReference>
<evidence type="ECO:0000313" key="2">
    <source>
        <dbReference type="EMBL" id="GHO95050.1"/>
    </source>
</evidence>
<accession>A0A8J3N481</accession>